<protein>
    <submittedName>
        <fullName evidence="2">Uncharacterized protein</fullName>
    </submittedName>
</protein>
<reference evidence="2 3" key="1">
    <citation type="submission" date="2019-06" db="EMBL/GenBank/DDBJ databases">
        <title>Sequencing the genomes of 1000 actinobacteria strains.</title>
        <authorList>
            <person name="Klenk H.-P."/>
        </authorList>
    </citation>
    <scope>NUCLEOTIDE SEQUENCE [LARGE SCALE GENOMIC DNA]</scope>
    <source>
        <strain evidence="2 3">DSM 44826</strain>
    </source>
</reference>
<accession>A0A561UL88</accession>
<keyword evidence="1" id="KW-1133">Transmembrane helix</keyword>
<organism evidence="2 3">
    <name type="scientific">Kitasatospora viridis</name>
    <dbReference type="NCBI Taxonomy" id="281105"/>
    <lineage>
        <taxon>Bacteria</taxon>
        <taxon>Bacillati</taxon>
        <taxon>Actinomycetota</taxon>
        <taxon>Actinomycetes</taxon>
        <taxon>Kitasatosporales</taxon>
        <taxon>Streptomycetaceae</taxon>
        <taxon>Kitasatospora</taxon>
    </lineage>
</organism>
<evidence type="ECO:0000256" key="1">
    <source>
        <dbReference type="SAM" id="Phobius"/>
    </source>
</evidence>
<proteinExistence type="predicted"/>
<keyword evidence="1" id="KW-0472">Membrane</keyword>
<dbReference type="EMBL" id="VIWT01000001">
    <property type="protein sequence ID" value="TWG00117.1"/>
    <property type="molecule type" value="Genomic_DNA"/>
</dbReference>
<dbReference type="AlphaFoldDB" id="A0A561UL88"/>
<keyword evidence="3" id="KW-1185">Reference proteome</keyword>
<keyword evidence="1" id="KW-0812">Transmembrane</keyword>
<dbReference type="RefSeq" id="WP_170304970.1">
    <property type="nucleotide sequence ID" value="NZ_BAAAMZ010000016.1"/>
</dbReference>
<name>A0A561UL88_9ACTN</name>
<evidence type="ECO:0000313" key="3">
    <source>
        <dbReference type="Proteomes" id="UP000317940"/>
    </source>
</evidence>
<feature type="transmembrane region" description="Helical" evidence="1">
    <location>
        <begin position="28"/>
        <end position="45"/>
    </location>
</feature>
<comment type="caution">
    <text evidence="2">The sequence shown here is derived from an EMBL/GenBank/DDBJ whole genome shotgun (WGS) entry which is preliminary data.</text>
</comment>
<gene>
    <name evidence="2" type="ORF">FHX73_113986</name>
</gene>
<evidence type="ECO:0000313" key="2">
    <source>
        <dbReference type="EMBL" id="TWG00117.1"/>
    </source>
</evidence>
<dbReference type="Proteomes" id="UP000317940">
    <property type="component" value="Unassembled WGS sequence"/>
</dbReference>
<sequence>MGAISFVAAILAFLMAMGRWHETHSPVWAGVAGGLALLTLIGVVVKEK</sequence>